<evidence type="ECO:0000259" key="6">
    <source>
        <dbReference type="PROSITE" id="PS50109"/>
    </source>
</evidence>
<feature type="signal peptide" evidence="5">
    <location>
        <begin position="1"/>
        <end position="23"/>
    </location>
</feature>
<comment type="catalytic activity">
    <reaction evidence="1">
        <text>ATP + protein L-histidine = ADP + protein N-phospho-L-histidine.</text>
        <dbReference type="EC" id="2.7.13.3"/>
    </reaction>
</comment>
<dbReference type="Pfam" id="PF00512">
    <property type="entry name" value="HisKA"/>
    <property type="match status" value="1"/>
</dbReference>
<reference evidence="8" key="1">
    <citation type="journal article" date="2019" name="Int. J. Syst. Evol. Microbiol.">
        <title>The Global Catalogue of Microorganisms (GCM) 10K type strain sequencing project: providing services to taxonomists for standard genome sequencing and annotation.</title>
        <authorList>
            <consortium name="The Broad Institute Genomics Platform"/>
            <consortium name="The Broad Institute Genome Sequencing Center for Infectious Disease"/>
            <person name="Wu L."/>
            <person name="Ma J."/>
        </authorList>
    </citation>
    <scope>NUCLEOTIDE SEQUENCE [LARGE SCALE GENOMIC DNA]</scope>
    <source>
        <strain evidence="8">KCTC 42805</strain>
    </source>
</reference>
<dbReference type="Pfam" id="PF02518">
    <property type="entry name" value="HATPase_c"/>
    <property type="match status" value="1"/>
</dbReference>
<dbReference type="PRINTS" id="PR00344">
    <property type="entry name" value="BCTRLSENSOR"/>
</dbReference>
<dbReference type="InterPro" id="IPR003661">
    <property type="entry name" value="HisK_dim/P_dom"/>
</dbReference>
<keyword evidence="5" id="KW-0732">Signal</keyword>
<dbReference type="PANTHER" id="PTHR43065:SF42">
    <property type="entry name" value="TWO-COMPONENT SENSOR PPRA"/>
    <property type="match status" value="1"/>
</dbReference>
<dbReference type="Proteomes" id="UP001597469">
    <property type="component" value="Unassembled WGS sequence"/>
</dbReference>
<evidence type="ECO:0000256" key="3">
    <source>
        <dbReference type="ARBA" id="ARBA00022553"/>
    </source>
</evidence>
<name>A0ABW5M7Z3_9BACT</name>
<dbReference type="SUPFAM" id="SSF48452">
    <property type="entry name" value="TPR-like"/>
    <property type="match status" value="2"/>
</dbReference>
<proteinExistence type="predicted"/>
<dbReference type="CDD" id="cd00082">
    <property type="entry name" value="HisKA"/>
    <property type="match status" value="1"/>
</dbReference>
<dbReference type="InterPro" id="IPR036890">
    <property type="entry name" value="HATPase_C_sf"/>
</dbReference>
<feature type="chain" id="PRO_5045300872" description="histidine kinase" evidence="5">
    <location>
        <begin position="24"/>
        <end position="759"/>
    </location>
</feature>
<organism evidence="7 8">
    <name type="scientific">Spirosoma soli</name>
    <dbReference type="NCBI Taxonomy" id="1770529"/>
    <lineage>
        <taxon>Bacteria</taxon>
        <taxon>Pseudomonadati</taxon>
        <taxon>Bacteroidota</taxon>
        <taxon>Cytophagia</taxon>
        <taxon>Cytophagales</taxon>
        <taxon>Cytophagaceae</taxon>
        <taxon>Spirosoma</taxon>
    </lineage>
</organism>
<dbReference type="SMART" id="SM00387">
    <property type="entry name" value="HATPase_c"/>
    <property type="match status" value="1"/>
</dbReference>
<keyword evidence="4" id="KW-0175">Coiled coil</keyword>
<dbReference type="RefSeq" id="WP_381525684.1">
    <property type="nucleotide sequence ID" value="NZ_JBHULN010000015.1"/>
</dbReference>
<dbReference type="InterPro" id="IPR004358">
    <property type="entry name" value="Sig_transdc_His_kin-like_C"/>
</dbReference>
<sequence length="759" mass="83879">MKSLLLSAALLAGLLAGLERVGAQTPKLDSLERLIRQAKTDTGRVNLANAKTNLLGENNLDAAIELSKETIKEAQRIKYKRGETKATLKLGVNYCLKGKFPEARTTLRTADQLLNTQEDLSMRCDLYSGYGVYYGMQSKYDSATYFFEKAIHIAQQINHPSLSNFYQNIAVSYQMQSNHKQALAYQQKALALGEKAGNANAQAYSLMNMGLTYKTMGDLVRAEQTLYKAISMARKAGIQNVELYAYSNLSNLYESKRNYPKAYQFASKAAVLGARLGDQGIQAASLAKAASALGHQNQYTKANSFVEQALVVADSARQPLITYQVYAVKGELQHLQNNCREAIPYFEKGLEALKGSDIYEEQIGLSYRSLSECYEKTGNYQKALSAYKTSTGIADSIRSKENIQQATELIMNAEFEKKQLAARAEQQQEKAVATIKQAALGGGLVLTLILAAVAFSAFRSKQKANVLLQQQKEAIENTLTELKTTQDKLIHQEKMASLGELTAGIAHEIQNPLNFVNNFSEVSTELIEELEEEQQRPERDTDLESELLNDLKQNLQKITHHGKRAGAIVKGMLEHSRSGGGEKQASNLNILTQEYLKLAYHGILAKDKDRVTGRFNAELITEFDPNVGQVDVVPQDIGRVLLNLFNNAFYALLQKREQLSLVTTGAAADEPSPYQPTLWVSTRRVGNVVEIRVRDNGTGIPESVRSKIFQPFFTTKPTGQGTGLGLSLSYDIITKGHGGEMSVDSDTDQYTLITIKLPA</sequence>
<dbReference type="InterPro" id="IPR019734">
    <property type="entry name" value="TPR_rpt"/>
</dbReference>
<dbReference type="InterPro" id="IPR003594">
    <property type="entry name" value="HATPase_dom"/>
</dbReference>
<dbReference type="Gene3D" id="3.30.565.10">
    <property type="entry name" value="Histidine kinase-like ATPase, C-terminal domain"/>
    <property type="match status" value="1"/>
</dbReference>
<evidence type="ECO:0000256" key="2">
    <source>
        <dbReference type="ARBA" id="ARBA00012438"/>
    </source>
</evidence>
<feature type="coiled-coil region" evidence="4">
    <location>
        <begin position="461"/>
        <end position="488"/>
    </location>
</feature>
<dbReference type="SMART" id="SM00028">
    <property type="entry name" value="TPR"/>
    <property type="match status" value="8"/>
</dbReference>
<dbReference type="InterPro" id="IPR036097">
    <property type="entry name" value="HisK_dim/P_sf"/>
</dbReference>
<evidence type="ECO:0000313" key="8">
    <source>
        <dbReference type="Proteomes" id="UP001597469"/>
    </source>
</evidence>
<dbReference type="EC" id="2.7.13.3" evidence="2"/>
<keyword evidence="3" id="KW-0597">Phosphoprotein</keyword>
<evidence type="ECO:0000256" key="4">
    <source>
        <dbReference type="SAM" id="Coils"/>
    </source>
</evidence>
<accession>A0ABW5M7Z3</accession>
<dbReference type="InterPro" id="IPR005467">
    <property type="entry name" value="His_kinase_dom"/>
</dbReference>
<evidence type="ECO:0000256" key="1">
    <source>
        <dbReference type="ARBA" id="ARBA00000085"/>
    </source>
</evidence>
<keyword evidence="8" id="KW-1185">Reference proteome</keyword>
<evidence type="ECO:0000313" key="7">
    <source>
        <dbReference type="EMBL" id="MFD2573087.1"/>
    </source>
</evidence>
<gene>
    <name evidence="7" type="ORF">ACFSUS_20770</name>
</gene>
<dbReference type="Gene3D" id="1.10.287.130">
    <property type="match status" value="1"/>
</dbReference>
<comment type="caution">
    <text evidence="7">The sequence shown here is derived from an EMBL/GenBank/DDBJ whole genome shotgun (WGS) entry which is preliminary data.</text>
</comment>
<dbReference type="SUPFAM" id="SSF55874">
    <property type="entry name" value="ATPase domain of HSP90 chaperone/DNA topoisomerase II/histidine kinase"/>
    <property type="match status" value="1"/>
</dbReference>
<dbReference type="InterPro" id="IPR011990">
    <property type="entry name" value="TPR-like_helical_dom_sf"/>
</dbReference>
<feature type="domain" description="Histidine kinase" evidence="6">
    <location>
        <begin position="504"/>
        <end position="759"/>
    </location>
</feature>
<dbReference type="Gene3D" id="1.25.40.10">
    <property type="entry name" value="Tetratricopeptide repeat domain"/>
    <property type="match status" value="2"/>
</dbReference>
<protein>
    <recommendedName>
        <fullName evidence="2">histidine kinase</fullName>
        <ecNumber evidence="2">2.7.13.3</ecNumber>
    </recommendedName>
</protein>
<evidence type="ECO:0000256" key="5">
    <source>
        <dbReference type="SAM" id="SignalP"/>
    </source>
</evidence>
<dbReference type="SUPFAM" id="SSF47384">
    <property type="entry name" value="Homodimeric domain of signal transducing histidine kinase"/>
    <property type="match status" value="1"/>
</dbReference>
<dbReference type="EMBL" id="JBHULN010000015">
    <property type="protein sequence ID" value="MFD2573087.1"/>
    <property type="molecule type" value="Genomic_DNA"/>
</dbReference>
<dbReference type="PROSITE" id="PS50109">
    <property type="entry name" value="HIS_KIN"/>
    <property type="match status" value="1"/>
</dbReference>
<dbReference type="PANTHER" id="PTHR43065">
    <property type="entry name" value="SENSOR HISTIDINE KINASE"/>
    <property type="match status" value="1"/>
</dbReference>
<feature type="coiled-coil region" evidence="4">
    <location>
        <begin position="403"/>
        <end position="430"/>
    </location>
</feature>
<dbReference type="SMART" id="SM00388">
    <property type="entry name" value="HisKA"/>
    <property type="match status" value="1"/>
</dbReference>
<dbReference type="Pfam" id="PF13424">
    <property type="entry name" value="TPR_12"/>
    <property type="match status" value="1"/>
</dbReference>